<proteinExistence type="predicted"/>
<reference evidence="2 3" key="1">
    <citation type="submission" date="2015-10" db="EMBL/GenBank/DDBJ databases">
        <title>Draft genome sequence of Streptomyces yokosukanensis DSM 40224, type strain for the species Streptomyces yokosukanensis.</title>
        <authorList>
            <person name="Ruckert C."/>
            <person name="Winkler A."/>
            <person name="Kalinowski J."/>
            <person name="Kampfer P."/>
            <person name="Glaeser S."/>
        </authorList>
    </citation>
    <scope>NUCLEOTIDE SEQUENCE [LARGE SCALE GENOMIC DNA]</scope>
    <source>
        <strain evidence="2 3">DSM 40224</strain>
    </source>
</reference>
<sequence length="287" mass="30175">MELGALGIWSLAFTHGDPGEAADAAAEAEELGYGTVWLGGDPGGNPRGDLVSAARVLRATRHVTVATACVSIWGQSAECLAGAYHALPASERGRLVVGLGVSHGEIVDTYRRPYSAMAGYLDGLDSAPAALPARARLVGAHGPRMSRLAADRTLGIHPYLVDSEHVARTRELLGPGPLLALEQTVILRPDPAAARAQARETLATYLPLANYRSAWLRSGFTEDDLGDGGSDRLVDSLFLWGGPEVVAAGLAERRAAGADHIAVQIATASRTTFTRDDWRELAAALIV</sequence>
<evidence type="ECO:0000313" key="3">
    <source>
        <dbReference type="Proteomes" id="UP000053127"/>
    </source>
</evidence>
<dbReference type="GO" id="GO:0016705">
    <property type="term" value="F:oxidoreductase activity, acting on paired donors, with incorporation or reduction of molecular oxygen"/>
    <property type="evidence" value="ECO:0007669"/>
    <property type="project" value="InterPro"/>
</dbReference>
<gene>
    <name evidence="2" type="ORF">AQI95_42490</name>
</gene>
<organism evidence="2 3">
    <name type="scientific">Streptomyces yokosukanensis</name>
    <dbReference type="NCBI Taxonomy" id="67386"/>
    <lineage>
        <taxon>Bacteria</taxon>
        <taxon>Bacillati</taxon>
        <taxon>Actinomycetota</taxon>
        <taxon>Actinomycetes</taxon>
        <taxon>Kitasatosporales</taxon>
        <taxon>Streptomycetaceae</taxon>
        <taxon>Streptomyces</taxon>
    </lineage>
</organism>
<keyword evidence="3" id="KW-1185">Reference proteome</keyword>
<name>A0A101NNS7_9ACTN</name>
<dbReference type="EMBL" id="LMWN01000097">
    <property type="protein sequence ID" value="KUM96387.1"/>
    <property type="molecule type" value="Genomic_DNA"/>
</dbReference>
<dbReference type="OrthoDB" id="4760590at2"/>
<accession>A0A101NNS7</accession>
<dbReference type="InterPro" id="IPR019922">
    <property type="entry name" value="Lucif-like_OxRdatse_MSMEG_4141"/>
</dbReference>
<dbReference type="AlphaFoldDB" id="A0A101NNS7"/>
<protein>
    <submittedName>
        <fullName evidence="2">LLM class F420-dependent oxidoreductase</fullName>
    </submittedName>
</protein>
<dbReference type="InterPro" id="IPR036661">
    <property type="entry name" value="Luciferase-like_sf"/>
</dbReference>
<dbReference type="STRING" id="67386.AQI95_42490"/>
<dbReference type="Pfam" id="PF00296">
    <property type="entry name" value="Bac_luciferase"/>
    <property type="match status" value="1"/>
</dbReference>
<dbReference type="NCBIfam" id="TIGR03620">
    <property type="entry name" value="F420_MSMEG_4141"/>
    <property type="match status" value="1"/>
</dbReference>
<dbReference type="InterPro" id="IPR011251">
    <property type="entry name" value="Luciferase-like_dom"/>
</dbReference>
<dbReference type="SUPFAM" id="SSF51679">
    <property type="entry name" value="Bacterial luciferase-like"/>
    <property type="match status" value="1"/>
</dbReference>
<dbReference type="Proteomes" id="UP000053127">
    <property type="component" value="Unassembled WGS sequence"/>
</dbReference>
<evidence type="ECO:0000259" key="1">
    <source>
        <dbReference type="Pfam" id="PF00296"/>
    </source>
</evidence>
<dbReference type="RefSeq" id="WP_067136643.1">
    <property type="nucleotide sequence ID" value="NZ_JBFACD010000067.1"/>
</dbReference>
<evidence type="ECO:0000313" key="2">
    <source>
        <dbReference type="EMBL" id="KUM96387.1"/>
    </source>
</evidence>
<comment type="caution">
    <text evidence="2">The sequence shown here is derived from an EMBL/GenBank/DDBJ whole genome shotgun (WGS) entry which is preliminary data.</text>
</comment>
<dbReference type="Gene3D" id="3.20.20.30">
    <property type="entry name" value="Luciferase-like domain"/>
    <property type="match status" value="2"/>
</dbReference>
<feature type="domain" description="Luciferase-like" evidence="1">
    <location>
        <begin position="137"/>
        <end position="260"/>
    </location>
</feature>